<protein>
    <submittedName>
        <fullName evidence="2">Uncharacterized protein</fullName>
    </submittedName>
</protein>
<feature type="region of interest" description="Disordered" evidence="1">
    <location>
        <begin position="270"/>
        <end position="291"/>
    </location>
</feature>
<feature type="compositionally biased region" description="Basic and acidic residues" evidence="1">
    <location>
        <begin position="547"/>
        <end position="559"/>
    </location>
</feature>
<dbReference type="EMBL" id="KV454291">
    <property type="protein sequence ID" value="ODQ75063.1"/>
    <property type="molecule type" value="Genomic_DNA"/>
</dbReference>
<proteinExistence type="predicted"/>
<dbReference type="Proteomes" id="UP000094385">
    <property type="component" value="Unassembled WGS sequence"/>
</dbReference>
<feature type="compositionally biased region" description="Polar residues" evidence="1">
    <location>
        <begin position="275"/>
        <end position="284"/>
    </location>
</feature>
<reference evidence="2 3" key="1">
    <citation type="journal article" date="2016" name="Proc. Natl. Acad. Sci. U.S.A.">
        <title>Comparative genomics of biotechnologically important yeasts.</title>
        <authorList>
            <person name="Riley R."/>
            <person name="Haridas S."/>
            <person name="Wolfe K.H."/>
            <person name="Lopes M.R."/>
            <person name="Hittinger C.T."/>
            <person name="Goeker M."/>
            <person name="Salamov A.A."/>
            <person name="Wisecaver J.H."/>
            <person name="Long T.M."/>
            <person name="Calvey C.H."/>
            <person name="Aerts A.L."/>
            <person name="Barry K.W."/>
            <person name="Choi C."/>
            <person name="Clum A."/>
            <person name="Coughlan A.Y."/>
            <person name="Deshpande S."/>
            <person name="Douglass A.P."/>
            <person name="Hanson S.J."/>
            <person name="Klenk H.-P."/>
            <person name="LaButti K.M."/>
            <person name="Lapidus A."/>
            <person name="Lindquist E.A."/>
            <person name="Lipzen A.M."/>
            <person name="Meier-Kolthoff J.P."/>
            <person name="Ohm R.A."/>
            <person name="Otillar R.P."/>
            <person name="Pangilinan J.L."/>
            <person name="Peng Y."/>
            <person name="Rokas A."/>
            <person name="Rosa C.A."/>
            <person name="Scheuner C."/>
            <person name="Sibirny A.A."/>
            <person name="Slot J.C."/>
            <person name="Stielow J.B."/>
            <person name="Sun H."/>
            <person name="Kurtzman C.P."/>
            <person name="Blackwell M."/>
            <person name="Grigoriev I.V."/>
            <person name="Jeffries T.W."/>
        </authorList>
    </citation>
    <scope>NUCLEOTIDE SEQUENCE [LARGE SCALE GENOMIC DNA]</scope>
    <source>
        <strain evidence="2 3">NRRL Y-11557</strain>
    </source>
</reference>
<evidence type="ECO:0000256" key="1">
    <source>
        <dbReference type="SAM" id="MobiDB-lite"/>
    </source>
</evidence>
<feature type="compositionally biased region" description="Polar residues" evidence="1">
    <location>
        <begin position="176"/>
        <end position="211"/>
    </location>
</feature>
<dbReference type="OrthoDB" id="4067583at2759"/>
<feature type="region of interest" description="Disordered" evidence="1">
    <location>
        <begin position="162"/>
        <end position="211"/>
    </location>
</feature>
<feature type="region of interest" description="Disordered" evidence="1">
    <location>
        <begin position="105"/>
        <end position="133"/>
    </location>
</feature>
<feature type="compositionally biased region" description="Polar residues" evidence="1">
    <location>
        <begin position="568"/>
        <end position="578"/>
    </location>
</feature>
<feature type="compositionally biased region" description="Polar residues" evidence="1">
    <location>
        <begin position="459"/>
        <end position="472"/>
    </location>
</feature>
<evidence type="ECO:0000313" key="3">
    <source>
        <dbReference type="Proteomes" id="UP000094385"/>
    </source>
</evidence>
<name>A0A1E3QBI8_LIPST</name>
<feature type="region of interest" description="Disordered" evidence="1">
    <location>
        <begin position="428"/>
        <end position="595"/>
    </location>
</feature>
<dbReference type="AlphaFoldDB" id="A0A1E3QBI8"/>
<accession>A0A1E3QBI8</accession>
<organism evidence="2 3">
    <name type="scientific">Lipomyces starkeyi NRRL Y-11557</name>
    <dbReference type="NCBI Taxonomy" id="675824"/>
    <lineage>
        <taxon>Eukaryota</taxon>
        <taxon>Fungi</taxon>
        <taxon>Dikarya</taxon>
        <taxon>Ascomycota</taxon>
        <taxon>Saccharomycotina</taxon>
        <taxon>Lipomycetes</taxon>
        <taxon>Lipomycetales</taxon>
        <taxon>Lipomycetaceae</taxon>
        <taxon>Lipomyces</taxon>
    </lineage>
</organism>
<keyword evidence="3" id="KW-1185">Reference proteome</keyword>
<gene>
    <name evidence="2" type="ORF">LIPSTDRAFT_103124</name>
</gene>
<evidence type="ECO:0000313" key="2">
    <source>
        <dbReference type="EMBL" id="ODQ75063.1"/>
    </source>
</evidence>
<feature type="compositionally biased region" description="Low complexity" evidence="1">
    <location>
        <begin position="494"/>
        <end position="513"/>
    </location>
</feature>
<sequence>MDAQKDSQATGLNRRYTERMLAKAKKRLKEVDARLSLARSASITKSQSSLRNAAISGPIALQAAPSQIQEKNSVTTIKATEEPQQQRQQPNAAQLQIDRKVLDEEIGESSRSRQARPSSRNSQMQERSLGRWDTEPQYSHVDLLRQIEYQLMMENPLEFGMSSSSSSVLHPIGGNAASQQQETQSMRRSTSEPVSITSMTQSPPISGSKALSTISGAEEGMETPIATATHTYPISGEERRSISVTADMVDLLKEVREFRGHVTEIKEGLKEATHETSMSTQSVPSPDERGDVASTVMPGKYEQDASATSSPALENYLRRSRFSLGSIVTDRSSFRPSRAQSVVLAYGRQQPSSVYIAPLQAQQIAQDIEEKSASQPEPMSKEVEIATGSGQYKEQNITKQRYPELGITIESSSQGQEVEMKQVSLTEDIPGLDIEKHRRGSSFSQRPLSRPRGPREFSGASSVDMSSYSSHGSPWVSASEPIVEHKPAQPEPTAPQSMQGSSGQGSAYSYFSANEYPDVPPELPKKNPVRPVADAAHSSSNTSSTRPRQEQRRAQPELPRHRRHRKSNSASDIRQPTYSCKKGSKGKSSRPYRERVVSTPVYDKPTSHQFLPSWFSDDKMHNFSWDQPPGSEFDDIIKLGMEHKRMLEKFIETLGKLSVEVSFDEKKREEGRRRMDNAMLALEGWI</sequence>